<accession>A0A0W7X3V8</accession>
<proteinExistence type="predicted"/>
<name>A0A0W7X3V8_9ACTN</name>
<evidence type="ECO:0000313" key="2">
    <source>
        <dbReference type="EMBL" id="KUF17370.1"/>
    </source>
</evidence>
<keyword evidence="3" id="KW-1185">Reference proteome</keyword>
<dbReference type="AlphaFoldDB" id="A0A0W7X3V8"/>
<dbReference type="Proteomes" id="UP000054804">
    <property type="component" value="Unassembled WGS sequence"/>
</dbReference>
<dbReference type="EMBL" id="LOCL01000034">
    <property type="protein sequence ID" value="KUF17370.1"/>
    <property type="molecule type" value="Genomic_DNA"/>
</dbReference>
<reference evidence="2 3" key="1">
    <citation type="submission" date="2015-12" db="EMBL/GenBank/DDBJ databases">
        <title>Draft genome sequence of Streptomyces silvensis ATCC 53525, a producer of novel hormone antagonists.</title>
        <authorList>
            <person name="Johnston C.W."/>
            <person name="Li Y."/>
            <person name="Magarvey N.A."/>
        </authorList>
    </citation>
    <scope>NUCLEOTIDE SEQUENCE [LARGE SCALE GENOMIC DNA]</scope>
    <source>
        <strain evidence="2 3">ATCC 53525</strain>
    </source>
</reference>
<evidence type="ECO:0000313" key="3">
    <source>
        <dbReference type="Proteomes" id="UP000054804"/>
    </source>
</evidence>
<feature type="chain" id="PRO_5038835269" evidence="1">
    <location>
        <begin position="18"/>
        <end position="121"/>
    </location>
</feature>
<feature type="signal peptide" evidence="1">
    <location>
        <begin position="1"/>
        <end position="17"/>
    </location>
</feature>
<evidence type="ECO:0000256" key="1">
    <source>
        <dbReference type="SAM" id="SignalP"/>
    </source>
</evidence>
<dbReference type="STRING" id="1765722.AT728_16345"/>
<gene>
    <name evidence="2" type="ORF">AT728_16345</name>
</gene>
<comment type="caution">
    <text evidence="2">The sequence shown here is derived from an EMBL/GenBank/DDBJ whole genome shotgun (WGS) entry which is preliminary data.</text>
</comment>
<keyword evidence="1" id="KW-0732">Signal</keyword>
<protein>
    <submittedName>
        <fullName evidence="2">Uncharacterized protein</fullName>
    </submittedName>
</protein>
<sequence>MLAAALMLAAASLVPSAGPAAADSSACTHHWSGPQICIRLEGRNQWNSVTGIWTNPPKRIKKRTVTLYLSGRRFNSATARRVGKTLSYTWSHFNLGPTGTKACVKFAGSKRMACQTTSYSG</sequence>
<organism evidence="2 3">
    <name type="scientific">Streptomyces silvensis</name>
    <dbReference type="NCBI Taxonomy" id="1765722"/>
    <lineage>
        <taxon>Bacteria</taxon>
        <taxon>Bacillati</taxon>
        <taxon>Actinomycetota</taxon>
        <taxon>Actinomycetes</taxon>
        <taxon>Kitasatosporales</taxon>
        <taxon>Streptomycetaceae</taxon>
        <taxon>Streptomyces</taxon>
    </lineage>
</organism>